<dbReference type="EC" id="2.7.1.180" evidence="1 10"/>
<evidence type="ECO:0000256" key="9">
    <source>
        <dbReference type="ARBA" id="ARBA00048540"/>
    </source>
</evidence>
<evidence type="ECO:0000256" key="1">
    <source>
        <dbReference type="ARBA" id="ARBA00011955"/>
    </source>
</evidence>
<evidence type="ECO:0000256" key="5">
    <source>
        <dbReference type="ARBA" id="ARBA00022723"/>
    </source>
</evidence>
<feature type="binding site" evidence="11">
    <location>
        <position position="182"/>
    </location>
    <ligand>
        <name>Mg(2+)</name>
        <dbReference type="ChEBI" id="CHEBI:18420"/>
    </ligand>
</feature>
<keyword evidence="7 10" id="KW-0460">Magnesium</keyword>
<keyword evidence="12" id="KW-1133">Transmembrane helix</keyword>
<dbReference type="GO" id="GO:0046872">
    <property type="term" value="F:metal ion binding"/>
    <property type="evidence" value="ECO:0007669"/>
    <property type="project" value="UniProtKB-UniRule"/>
</dbReference>
<dbReference type="AlphaFoldDB" id="A0A1G6MZ14"/>
<keyword evidence="3 10" id="KW-0285">Flavoprotein</keyword>
<feature type="transmembrane region" description="Helical" evidence="12">
    <location>
        <begin position="12"/>
        <end position="30"/>
    </location>
</feature>
<evidence type="ECO:0000256" key="12">
    <source>
        <dbReference type="SAM" id="Phobius"/>
    </source>
</evidence>
<reference evidence="14 16" key="2">
    <citation type="submission" date="2019-04" db="EMBL/GenBank/DDBJ databases">
        <title>Draft genome sequence data and analysis of a Fermenting Bacterium, Geotoga petraea strain HO-Geo1, isolated from heavy-oil petroleum reservoir in Russia.</title>
        <authorList>
            <person name="Grouzdev D.S."/>
            <person name="Semenova E.M."/>
            <person name="Sokolova D.S."/>
            <person name="Tourova T.P."/>
            <person name="Poltaraus A.B."/>
            <person name="Nazina T.N."/>
        </authorList>
    </citation>
    <scope>NUCLEOTIDE SEQUENCE [LARGE SCALE GENOMIC DNA]</scope>
    <source>
        <strain evidence="14 16">HO-Geo1</strain>
    </source>
</reference>
<dbReference type="RefSeq" id="WP_091404160.1">
    <property type="nucleotide sequence ID" value="NZ_FMYV01000005.1"/>
</dbReference>
<dbReference type="PANTHER" id="PTHR30040">
    <property type="entry name" value="THIAMINE BIOSYNTHESIS LIPOPROTEIN APBE"/>
    <property type="match status" value="1"/>
</dbReference>
<accession>A0A1G6MZ14</accession>
<keyword evidence="5 10" id="KW-0479">Metal-binding</keyword>
<protein>
    <recommendedName>
        <fullName evidence="2 10">FAD:protein FMN transferase</fullName>
        <ecNumber evidence="1 10">2.7.1.180</ecNumber>
    </recommendedName>
    <alternativeName>
        <fullName evidence="8 10">Flavin transferase</fullName>
    </alternativeName>
</protein>
<evidence type="ECO:0000256" key="10">
    <source>
        <dbReference type="PIRNR" id="PIRNR006268"/>
    </source>
</evidence>
<keyword evidence="15" id="KW-1185">Reference proteome</keyword>
<evidence type="ECO:0000256" key="4">
    <source>
        <dbReference type="ARBA" id="ARBA00022679"/>
    </source>
</evidence>
<reference evidence="13 15" key="1">
    <citation type="submission" date="2016-10" db="EMBL/GenBank/DDBJ databases">
        <authorList>
            <person name="de Groot N.N."/>
        </authorList>
    </citation>
    <scope>NUCLEOTIDE SEQUENCE [LARGE SCALE GENOMIC DNA]</scope>
    <source>
        <strain evidence="13 15">WG14</strain>
    </source>
</reference>
<feature type="binding site" evidence="11">
    <location>
        <position position="297"/>
    </location>
    <ligand>
        <name>Mg(2+)</name>
        <dbReference type="ChEBI" id="CHEBI:18420"/>
    </ligand>
</feature>
<comment type="cofactor">
    <cofactor evidence="11">
        <name>Mg(2+)</name>
        <dbReference type="ChEBI" id="CHEBI:18420"/>
    </cofactor>
    <cofactor evidence="11">
        <name>Mn(2+)</name>
        <dbReference type="ChEBI" id="CHEBI:29035"/>
    </cofactor>
    <text evidence="11">Magnesium. Can also use manganese.</text>
</comment>
<keyword evidence="13" id="KW-0449">Lipoprotein</keyword>
<dbReference type="Gene3D" id="3.10.520.10">
    <property type="entry name" value="ApbE-like domains"/>
    <property type="match status" value="1"/>
</dbReference>
<dbReference type="SUPFAM" id="SSF143631">
    <property type="entry name" value="ApbE-like"/>
    <property type="match status" value="1"/>
</dbReference>
<dbReference type="PIRSF" id="PIRSF006268">
    <property type="entry name" value="ApbE"/>
    <property type="match status" value="1"/>
</dbReference>
<evidence type="ECO:0000256" key="8">
    <source>
        <dbReference type="ARBA" id="ARBA00031306"/>
    </source>
</evidence>
<sequence length="347" mass="38638">MRVKGDRNLTIFVYIGILIVGIGLIIFLVTSKPTPTYSDRMYDVLGTVVNIRVAGDKVSSETLLDIAGKELDRIHNKFSTNVESSVVNQLNKNGSLKLDEESLFLFQSSLNLAQITGGAFDPTIRPIIKIWGFDDTKAQKQVPTQKQIEKNLEKVSYKLVEINEEKSTIKFLKEGMEVDLGGIAKGYAVDRVIKRIKQIDPYASGFVEAGGDVGVIGPKNNNLSWVIGLRNPFSSNPYDSVEKIYLKSGAVVTSGNYERYFVEDDVRYHHLIDPKTGYPARGLASVTVISESAMIADAYSTALFIMGFDNPALDYYEEEFGVQSYLISTDNDIRMSDGFDYFLNKGR</sequence>
<keyword evidence="12" id="KW-0812">Transmembrane</keyword>
<comment type="catalytic activity">
    <reaction evidence="9 10">
        <text>L-threonyl-[protein] + FAD = FMN-L-threonyl-[protein] + AMP + H(+)</text>
        <dbReference type="Rhea" id="RHEA:36847"/>
        <dbReference type="Rhea" id="RHEA-COMP:11060"/>
        <dbReference type="Rhea" id="RHEA-COMP:11061"/>
        <dbReference type="ChEBI" id="CHEBI:15378"/>
        <dbReference type="ChEBI" id="CHEBI:30013"/>
        <dbReference type="ChEBI" id="CHEBI:57692"/>
        <dbReference type="ChEBI" id="CHEBI:74257"/>
        <dbReference type="ChEBI" id="CHEBI:456215"/>
        <dbReference type="EC" id="2.7.1.180"/>
    </reaction>
</comment>
<gene>
    <name evidence="14" type="ORF">E4650_08270</name>
    <name evidence="13" type="ORF">SAMN04488588_1438</name>
</gene>
<dbReference type="OrthoDB" id="9778595at2"/>
<evidence type="ECO:0000256" key="2">
    <source>
        <dbReference type="ARBA" id="ARBA00016337"/>
    </source>
</evidence>
<dbReference type="STRING" id="28234.SAMN04488588_1438"/>
<evidence type="ECO:0000313" key="14">
    <source>
        <dbReference type="EMBL" id="TGG87290.1"/>
    </source>
</evidence>
<dbReference type="GO" id="GO:0016740">
    <property type="term" value="F:transferase activity"/>
    <property type="evidence" value="ECO:0007669"/>
    <property type="project" value="UniProtKB-UniRule"/>
</dbReference>
<evidence type="ECO:0000256" key="7">
    <source>
        <dbReference type="ARBA" id="ARBA00022842"/>
    </source>
</evidence>
<name>A0A1G6MZ14_9BACT</name>
<feature type="binding site" evidence="11">
    <location>
        <position position="301"/>
    </location>
    <ligand>
        <name>Mg(2+)</name>
        <dbReference type="ChEBI" id="CHEBI:18420"/>
    </ligand>
</feature>
<evidence type="ECO:0000256" key="3">
    <source>
        <dbReference type="ARBA" id="ARBA00022630"/>
    </source>
</evidence>
<keyword evidence="4 10" id="KW-0808">Transferase</keyword>
<dbReference type="InterPro" id="IPR024932">
    <property type="entry name" value="ApbE"/>
</dbReference>
<proteinExistence type="inferred from homology"/>
<dbReference type="InterPro" id="IPR003374">
    <property type="entry name" value="ApbE-like_sf"/>
</dbReference>
<dbReference type="EMBL" id="FMYV01000005">
    <property type="protein sequence ID" value="SDC60809.1"/>
    <property type="molecule type" value="Genomic_DNA"/>
</dbReference>
<evidence type="ECO:0000313" key="16">
    <source>
        <dbReference type="Proteomes" id="UP000297288"/>
    </source>
</evidence>
<organism evidence="13 15">
    <name type="scientific">Geotoga petraea</name>
    <dbReference type="NCBI Taxonomy" id="28234"/>
    <lineage>
        <taxon>Bacteria</taxon>
        <taxon>Thermotogati</taxon>
        <taxon>Thermotogota</taxon>
        <taxon>Thermotogae</taxon>
        <taxon>Petrotogales</taxon>
        <taxon>Petrotogaceae</taxon>
        <taxon>Geotoga</taxon>
    </lineage>
</organism>
<evidence type="ECO:0000313" key="15">
    <source>
        <dbReference type="Proteomes" id="UP000199322"/>
    </source>
</evidence>
<evidence type="ECO:0000256" key="6">
    <source>
        <dbReference type="ARBA" id="ARBA00022827"/>
    </source>
</evidence>
<dbReference type="PANTHER" id="PTHR30040:SF2">
    <property type="entry name" value="FAD:PROTEIN FMN TRANSFERASE"/>
    <property type="match status" value="1"/>
</dbReference>
<evidence type="ECO:0000256" key="11">
    <source>
        <dbReference type="PIRSR" id="PIRSR006268-2"/>
    </source>
</evidence>
<dbReference type="Proteomes" id="UP000297288">
    <property type="component" value="Unassembled WGS sequence"/>
</dbReference>
<evidence type="ECO:0000313" key="13">
    <source>
        <dbReference type="EMBL" id="SDC60809.1"/>
    </source>
</evidence>
<dbReference type="Pfam" id="PF02424">
    <property type="entry name" value="ApbE"/>
    <property type="match status" value="1"/>
</dbReference>
<dbReference type="EMBL" id="SRME01000005">
    <property type="protein sequence ID" value="TGG87290.1"/>
    <property type="molecule type" value="Genomic_DNA"/>
</dbReference>
<dbReference type="Proteomes" id="UP000199322">
    <property type="component" value="Unassembled WGS sequence"/>
</dbReference>
<comment type="similarity">
    <text evidence="10">Belongs to the ApbE family.</text>
</comment>
<keyword evidence="12" id="KW-0472">Membrane</keyword>
<keyword evidence="6 10" id="KW-0274">FAD</keyword>